<dbReference type="Proteomes" id="UP000683360">
    <property type="component" value="Unassembled WGS sequence"/>
</dbReference>
<evidence type="ECO:0008006" key="6">
    <source>
        <dbReference type="Google" id="ProtNLM"/>
    </source>
</evidence>
<evidence type="ECO:0000256" key="2">
    <source>
        <dbReference type="SAM" id="Phobius"/>
    </source>
</evidence>
<feature type="compositionally biased region" description="Polar residues" evidence="1">
    <location>
        <begin position="262"/>
        <end position="276"/>
    </location>
</feature>
<evidence type="ECO:0000313" key="5">
    <source>
        <dbReference type="Proteomes" id="UP000683360"/>
    </source>
</evidence>
<keyword evidence="3" id="KW-0732">Signal</keyword>
<feature type="signal peptide" evidence="3">
    <location>
        <begin position="1"/>
        <end position="21"/>
    </location>
</feature>
<dbReference type="OrthoDB" id="6149149at2759"/>
<comment type="caution">
    <text evidence="4">The sequence shown here is derived from an EMBL/GenBank/DDBJ whole genome shotgun (WGS) entry which is preliminary data.</text>
</comment>
<feature type="chain" id="PRO_5035721645" description="Mid2 domain-containing protein" evidence="3">
    <location>
        <begin position="22"/>
        <end position="311"/>
    </location>
</feature>
<evidence type="ECO:0000313" key="4">
    <source>
        <dbReference type="EMBL" id="CAG2256223.1"/>
    </source>
</evidence>
<gene>
    <name evidence="4" type="ORF">MEDL_67556</name>
</gene>
<keyword evidence="2" id="KW-0812">Transmembrane</keyword>
<feature type="region of interest" description="Disordered" evidence="1">
    <location>
        <begin position="174"/>
        <end position="198"/>
    </location>
</feature>
<evidence type="ECO:0000256" key="1">
    <source>
        <dbReference type="SAM" id="MobiDB-lite"/>
    </source>
</evidence>
<dbReference type="AlphaFoldDB" id="A0A8S3VQ82"/>
<reference evidence="4" key="1">
    <citation type="submission" date="2021-03" db="EMBL/GenBank/DDBJ databases">
        <authorList>
            <person name="Bekaert M."/>
        </authorList>
    </citation>
    <scope>NUCLEOTIDE SEQUENCE</scope>
</reference>
<organism evidence="4 5">
    <name type="scientific">Mytilus edulis</name>
    <name type="common">Blue mussel</name>
    <dbReference type="NCBI Taxonomy" id="6550"/>
    <lineage>
        <taxon>Eukaryota</taxon>
        <taxon>Metazoa</taxon>
        <taxon>Spiralia</taxon>
        <taxon>Lophotrochozoa</taxon>
        <taxon>Mollusca</taxon>
        <taxon>Bivalvia</taxon>
        <taxon>Autobranchia</taxon>
        <taxon>Pteriomorphia</taxon>
        <taxon>Mytilida</taxon>
        <taxon>Mytiloidea</taxon>
        <taxon>Mytilidae</taxon>
        <taxon>Mytilinae</taxon>
        <taxon>Mytilus</taxon>
    </lineage>
</organism>
<protein>
    <recommendedName>
        <fullName evidence="6">Mid2 domain-containing protein</fullName>
    </recommendedName>
</protein>
<feature type="transmembrane region" description="Helical" evidence="2">
    <location>
        <begin position="91"/>
        <end position="116"/>
    </location>
</feature>
<accession>A0A8S3VQ82</accession>
<evidence type="ECO:0000256" key="3">
    <source>
        <dbReference type="SAM" id="SignalP"/>
    </source>
</evidence>
<feature type="compositionally biased region" description="Basic and acidic residues" evidence="1">
    <location>
        <begin position="189"/>
        <end position="198"/>
    </location>
</feature>
<keyword evidence="2" id="KW-0472">Membrane</keyword>
<keyword evidence="5" id="KW-1185">Reference proteome</keyword>
<keyword evidence="2" id="KW-1133">Transmembrane helix</keyword>
<dbReference type="EMBL" id="CAJPWZ010003297">
    <property type="protein sequence ID" value="CAG2256223.1"/>
    <property type="molecule type" value="Genomic_DNA"/>
</dbReference>
<feature type="region of interest" description="Disordered" evidence="1">
    <location>
        <begin position="221"/>
        <end position="240"/>
    </location>
</feature>
<sequence length="311" mass="35103">MSISTLIFHIWILIFINSDEASITATDESLTSVTVPMTFSQTAQDTIETTSLTFNISTTELWSSDISSHSRIESSTNKTYRSKGDTNADSIGSIIGGSLGGVVFVAITVVVLVCCIKRCRSTPYKQEISMTFLFLFPVPIDDRLNLPVEINQPRDSLFTDLSFGALLRRSSNRSMKSIKSNRSNRQKNIKRDRVDDRPQYLNRPSQLMAFMWQTIRRRRSRSFTNTNSQNNFKRKVSKSKSLNDLTDELNSKSHLEVHKTCTDPSMSKYNSQSTETISTNDAISIKDDSDIQTDSSINSHPTFEVIVTSYD</sequence>
<feature type="region of interest" description="Disordered" evidence="1">
    <location>
        <begin position="255"/>
        <end position="276"/>
    </location>
</feature>
<feature type="compositionally biased region" description="Low complexity" evidence="1">
    <location>
        <begin position="222"/>
        <end position="231"/>
    </location>
</feature>
<proteinExistence type="predicted"/>
<name>A0A8S3VQ82_MYTED</name>